<dbReference type="EMBL" id="NBAG03000065">
    <property type="protein sequence ID" value="PNI92741.1"/>
    <property type="molecule type" value="Genomic_DNA"/>
</dbReference>
<dbReference type="Proteomes" id="UP000236370">
    <property type="component" value="Unassembled WGS sequence"/>
</dbReference>
<dbReference type="Gene3D" id="3.30.420.40">
    <property type="match status" value="1"/>
</dbReference>
<name>A0A2J8Q8Z1_PANTR</name>
<dbReference type="AlphaFoldDB" id="A0A2J8Q8Z1"/>
<dbReference type="SUPFAM" id="SSF53067">
    <property type="entry name" value="Actin-like ATPase domain"/>
    <property type="match status" value="1"/>
</dbReference>
<dbReference type="InterPro" id="IPR004000">
    <property type="entry name" value="Actin"/>
</dbReference>
<reference evidence="1 2" key="1">
    <citation type="submission" date="2017-12" db="EMBL/GenBank/DDBJ databases">
        <title>High-resolution comparative analysis of great ape genomes.</title>
        <authorList>
            <person name="Pollen A."/>
            <person name="Hastie A."/>
            <person name="Hormozdiari F."/>
            <person name="Dougherty M."/>
            <person name="Liu R."/>
            <person name="Chaisson M."/>
            <person name="Hoppe E."/>
            <person name="Hill C."/>
            <person name="Pang A."/>
            <person name="Hillier L."/>
            <person name="Baker C."/>
            <person name="Armstrong J."/>
            <person name="Shendure J."/>
            <person name="Paten B."/>
            <person name="Wilson R."/>
            <person name="Chao H."/>
            <person name="Schneider V."/>
            <person name="Ventura M."/>
            <person name="Kronenberg Z."/>
            <person name="Murali S."/>
            <person name="Gordon D."/>
            <person name="Cantsilieris S."/>
            <person name="Munson K."/>
            <person name="Nelson B."/>
            <person name="Raja A."/>
            <person name="Underwood J."/>
            <person name="Diekhans M."/>
            <person name="Fiddes I."/>
            <person name="Haussler D."/>
            <person name="Eichler E."/>
        </authorList>
    </citation>
    <scope>NUCLEOTIDE SEQUENCE [LARGE SCALE GENOMIC DNA]</scope>
    <source>
        <strain evidence="1">Yerkes chimp pedigree #C0471</strain>
    </source>
</reference>
<dbReference type="Pfam" id="PF00022">
    <property type="entry name" value="Actin"/>
    <property type="match status" value="1"/>
</dbReference>
<accession>A0A2J8Q8Z1</accession>
<organism evidence="1 2">
    <name type="scientific">Pan troglodytes</name>
    <name type="common">Chimpanzee</name>
    <dbReference type="NCBI Taxonomy" id="9598"/>
    <lineage>
        <taxon>Eukaryota</taxon>
        <taxon>Metazoa</taxon>
        <taxon>Chordata</taxon>
        <taxon>Craniata</taxon>
        <taxon>Vertebrata</taxon>
        <taxon>Euteleostomi</taxon>
        <taxon>Mammalia</taxon>
        <taxon>Eutheria</taxon>
        <taxon>Euarchontoglires</taxon>
        <taxon>Primates</taxon>
        <taxon>Haplorrhini</taxon>
        <taxon>Catarrhini</taxon>
        <taxon>Hominidae</taxon>
        <taxon>Pan</taxon>
    </lineage>
</organism>
<evidence type="ECO:0000313" key="2">
    <source>
        <dbReference type="Proteomes" id="UP000236370"/>
    </source>
</evidence>
<evidence type="ECO:0000313" key="1">
    <source>
        <dbReference type="EMBL" id="PNI92741.1"/>
    </source>
</evidence>
<proteinExistence type="predicted"/>
<protein>
    <submittedName>
        <fullName evidence="1">ACTL6B isoform 3</fullName>
    </submittedName>
</protein>
<sequence length="66" mass="7868">MSPLKNGMIEDWECFRAILDHTYSKHVKSEPNLHPVLMSEAPWNTRAKREKLTELMFEQYNIPAFF</sequence>
<dbReference type="SMR" id="A0A2J8Q8Z1"/>
<comment type="caution">
    <text evidence="1">The sequence shown here is derived from an EMBL/GenBank/DDBJ whole genome shotgun (WGS) entry which is preliminary data.</text>
</comment>
<feature type="non-terminal residue" evidence="1">
    <location>
        <position position="66"/>
    </location>
</feature>
<dbReference type="PANTHER" id="PTHR11937">
    <property type="entry name" value="ACTIN"/>
    <property type="match status" value="1"/>
</dbReference>
<gene>
    <name evidence="1" type="ORF">CK820_G0040775</name>
</gene>
<dbReference type="InterPro" id="IPR043129">
    <property type="entry name" value="ATPase_NBD"/>
</dbReference>